<dbReference type="CDD" id="cd13631">
    <property type="entry name" value="PBP2_Ct-PDT_like"/>
    <property type="match status" value="1"/>
</dbReference>
<evidence type="ECO:0000313" key="9">
    <source>
        <dbReference type="Proteomes" id="UP001327560"/>
    </source>
</evidence>
<keyword evidence="1" id="KW-0028">Amino-acid biosynthesis</keyword>
<dbReference type="GO" id="GO:0004664">
    <property type="term" value="F:prephenate dehydratase activity"/>
    <property type="evidence" value="ECO:0007669"/>
    <property type="project" value="InterPro"/>
</dbReference>
<evidence type="ECO:0000259" key="7">
    <source>
        <dbReference type="PROSITE" id="PS51171"/>
    </source>
</evidence>
<dbReference type="PANTHER" id="PTHR21022">
    <property type="entry name" value="PREPHENATE DEHYDRATASE P PROTEIN"/>
    <property type="match status" value="1"/>
</dbReference>
<dbReference type="GO" id="GO:0047769">
    <property type="term" value="F:arogenate dehydratase activity"/>
    <property type="evidence" value="ECO:0007669"/>
    <property type="project" value="TreeGrafter"/>
</dbReference>
<feature type="domain" description="Prephenate dehydratase" evidence="7">
    <location>
        <begin position="78"/>
        <end position="254"/>
    </location>
</feature>
<evidence type="ECO:0000256" key="1">
    <source>
        <dbReference type="ARBA" id="ARBA00022605"/>
    </source>
</evidence>
<evidence type="ECO:0000256" key="3">
    <source>
        <dbReference type="ARBA" id="ARBA00023222"/>
    </source>
</evidence>
<dbReference type="FunFam" id="3.40.190.10:FF:000031">
    <property type="entry name" value="Arogenate dehydratase"/>
    <property type="match status" value="1"/>
</dbReference>
<reference evidence="8 9" key="1">
    <citation type="submission" date="2023-10" db="EMBL/GenBank/DDBJ databases">
        <title>Chromosome-scale genome assembly provides insights into flower coloration mechanisms of Canna indica.</title>
        <authorList>
            <person name="Li C."/>
        </authorList>
    </citation>
    <scope>NUCLEOTIDE SEQUENCE [LARGE SCALE GENOMIC DNA]</scope>
    <source>
        <tissue evidence="8">Flower</tissue>
    </source>
</reference>
<dbReference type="FunFam" id="3.40.190.10:FF:000182">
    <property type="entry name" value="Prephenate dehydratase"/>
    <property type="match status" value="1"/>
</dbReference>
<keyword evidence="2" id="KW-0057">Aromatic amino acid biosynthesis</keyword>
<sequence length="383" mass="41070">MASAAAAALKLPNLSSLSSGGSERRDLDLTTSVSPSWRRRPPPTTVAMSAVPTSDGAPRINGHPHVNGHAHGPALITRVAFQGAPGAYSEFAAKTAIPGCATVPCRTFSDAISAVQAGRADRAILPVESTMEGTALRNYDLLLRHDLLISQEVNLFVHYCLLAMPGVRPAELRRVISHPMALAHCGRALGQLGIHRREPVEDTAGAVEMLRSHRLLDTAAIASPRAALLYGLDVLADGLQDESWNVTRFLLLSPRSSAPTSAFLAMAAVPQPTNPKTSMVIAHRGGSMVVLLKVLSAFSRRNINLTKLEVINSSAAENKTPVMILDVRGKSSLRAFPHVLYVDFEGSTNDPRAKEAIEEISQFSVFVRILGCYAADPNIYDLH</sequence>
<dbReference type="CDD" id="cd04905">
    <property type="entry name" value="ACT_CM-PDT"/>
    <property type="match status" value="1"/>
</dbReference>
<keyword evidence="4" id="KW-0456">Lyase</keyword>
<evidence type="ECO:0000256" key="4">
    <source>
        <dbReference type="ARBA" id="ARBA00023239"/>
    </source>
</evidence>
<dbReference type="GO" id="GO:0009507">
    <property type="term" value="C:chloroplast"/>
    <property type="evidence" value="ECO:0007669"/>
    <property type="project" value="TreeGrafter"/>
</dbReference>
<dbReference type="AlphaFoldDB" id="A0AAQ3QDN9"/>
<dbReference type="Pfam" id="PF00800">
    <property type="entry name" value="PDT"/>
    <property type="match status" value="1"/>
</dbReference>
<evidence type="ECO:0000313" key="8">
    <source>
        <dbReference type="EMBL" id="WOL05701.1"/>
    </source>
</evidence>
<protein>
    <submittedName>
        <fullName evidence="8">Arogenate dehydratase 3, chloroplastic-like</fullName>
    </submittedName>
</protein>
<dbReference type="InterPro" id="IPR018528">
    <property type="entry name" value="Preph_deHydtase_CS"/>
</dbReference>
<dbReference type="SUPFAM" id="SSF55021">
    <property type="entry name" value="ACT-like"/>
    <property type="match status" value="1"/>
</dbReference>
<dbReference type="PANTHER" id="PTHR21022:SF17">
    <property type="entry name" value="OS10G0523700 PROTEIN"/>
    <property type="match status" value="1"/>
</dbReference>
<dbReference type="PROSITE" id="PS51171">
    <property type="entry name" value="PREPHENATE_DEHYDR_3"/>
    <property type="match status" value="1"/>
</dbReference>
<proteinExistence type="predicted"/>
<dbReference type="PROSITE" id="PS00857">
    <property type="entry name" value="PREPHENATE_DEHYDR_1"/>
    <property type="match status" value="1"/>
</dbReference>
<organism evidence="8 9">
    <name type="scientific">Canna indica</name>
    <name type="common">Indian-shot</name>
    <dbReference type="NCBI Taxonomy" id="4628"/>
    <lineage>
        <taxon>Eukaryota</taxon>
        <taxon>Viridiplantae</taxon>
        <taxon>Streptophyta</taxon>
        <taxon>Embryophyta</taxon>
        <taxon>Tracheophyta</taxon>
        <taxon>Spermatophyta</taxon>
        <taxon>Magnoliopsida</taxon>
        <taxon>Liliopsida</taxon>
        <taxon>Zingiberales</taxon>
        <taxon>Cannaceae</taxon>
        <taxon>Canna</taxon>
    </lineage>
</organism>
<evidence type="ECO:0000256" key="2">
    <source>
        <dbReference type="ARBA" id="ARBA00023141"/>
    </source>
</evidence>
<dbReference type="EMBL" id="CP136893">
    <property type="protein sequence ID" value="WOL05701.1"/>
    <property type="molecule type" value="Genomic_DNA"/>
</dbReference>
<keyword evidence="3" id="KW-0584">Phenylalanine biosynthesis</keyword>
<dbReference type="Proteomes" id="UP001327560">
    <property type="component" value="Chromosome 4"/>
</dbReference>
<dbReference type="Gene3D" id="3.40.190.10">
    <property type="entry name" value="Periplasmic binding protein-like II"/>
    <property type="match status" value="2"/>
</dbReference>
<name>A0AAQ3QDN9_9LILI</name>
<feature type="region of interest" description="Disordered" evidence="6">
    <location>
        <begin position="14"/>
        <end position="48"/>
    </location>
</feature>
<comment type="pathway">
    <text evidence="5">Amino-acid biosynthesis.</text>
</comment>
<gene>
    <name evidence="8" type="ORF">Cni_G14430</name>
</gene>
<keyword evidence="9" id="KW-1185">Reference proteome</keyword>
<accession>A0AAQ3QDN9</accession>
<dbReference type="InterPro" id="IPR045865">
    <property type="entry name" value="ACT-like_dom_sf"/>
</dbReference>
<dbReference type="GO" id="GO:0009094">
    <property type="term" value="P:L-phenylalanine biosynthetic process"/>
    <property type="evidence" value="ECO:0007669"/>
    <property type="project" value="UniProtKB-KW"/>
</dbReference>
<dbReference type="SUPFAM" id="SSF53850">
    <property type="entry name" value="Periplasmic binding protein-like II"/>
    <property type="match status" value="1"/>
</dbReference>
<dbReference type="InterPro" id="IPR001086">
    <property type="entry name" value="Preph_deHydtase"/>
</dbReference>
<evidence type="ECO:0000256" key="6">
    <source>
        <dbReference type="SAM" id="MobiDB-lite"/>
    </source>
</evidence>
<evidence type="ECO:0000256" key="5">
    <source>
        <dbReference type="ARBA" id="ARBA00029440"/>
    </source>
</evidence>
<dbReference type="Gene3D" id="3.30.70.260">
    <property type="match status" value="1"/>
</dbReference>